<comment type="caution">
    <text evidence="3">The sequence shown here is derived from an EMBL/GenBank/DDBJ whole genome shotgun (WGS) entry which is preliminary data.</text>
</comment>
<organism evidence="3 4">
    <name type="scientific">Didymella heteroderae</name>
    <dbReference type="NCBI Taxonomy" id="1769908"/>
    <lineage>
        <taxon>Eukaryota</taxon>
        <taxon>Fungi</taxon>
        <taxon>Dikarya</taxon>
        <taxon>Ascomycota</taxon>
        <taxon>Pezizomycotina</taxon>
        <taxon>Dothideomycetes</taxon>
        <taxon>Pleosporomycetidae</taxon>
        <taxon>Pleosporales</taxon>
        <taxon>Pleosporineae</taxon>
        <taxon>Didymellaceae</taxon>
        <taxon>Didymella</taxon>
    </lineage>
</organism>
<dbReference type="Proteomes" id="UP000758155">
    <property type="component" value="Unassembled WGS sequence"/>
</dbReference>
<keyword evidence="2" id="KW-0472">Membrane</keyword>
<sequence>MSHDAEPPSHGIGLSYASSFWLWASAKAAKNRHWLLSLITLTTFMMQALTISMSALFQQNSFSMPQARILERNLEIRRDPLIATTFLEYGEGIEDRMFYKGNPAGEVSMMLAETLIDLESNWLYTALLQASLQGPEPPWSSDGWNFAPLDLSEVTQDLSVIRMANNQGNETAKFLNTANLTARTSAVRGRVECSVIEDLQPDMWLTTEGGTKNSTSSDRVYYPQIAFSFENATSQITPMAATPECCYNQTDPSISTQSLDMVTTLAYWTEKRDSINVTTRDFTAKWIRGTAGFRDVGGFAQNPRMVFREPPAIQALNCVPYFETADAEVTVEPSTGAVQGFSILGNPTPDAVAWSDNFQLRRSNESNYRFHNSTETRRFYHNITTSYGTLFMKSLLRAACLENINYSDESYLAVQRSDYLFDKIFNMRDNSTGLNVDFMSYAALAQVGHDPTALLNPDVLIRETQRIFSIFFQHYVSGNVSLQNGGWAYQQIDSNLSLTEPIPNEALQQAPSKFEDFPLRKTERRITATLYTQTEVLQMNATAFWVSLSIMIWLIVAITVFAAMQRRYLGGMQRNVECIADVLVLVAGSERLLDVIREQGIDSIVTDDRILTRLGWFRDLDGTMRWRIDLVDEREGQARPISLSTAYAPVPRDDEESGSIVPSATGSRR</sequence>
<dbReference type="EMBL" id="SWKV01000041">
    <property type="protein sequence ID" value="KAF3037636.1"/>
    <property type="molecule type" value="Genomic_DNA"/>
</dbReference>
<gene>
    <name evidence="3" type="ORF">E8E12_004832</name>
</gene>
<feature type="transmembrane region" description="Helical" evidence="2">
    <location>
        <begin position="543"/>
        <end position="564"/>
    </location>
</feature>
<evidence type="ECO:0000256" key="2">
    <source>
        <dbReference type="SAM" id="Phobius"/>
    </source>
</evidence>
<evidence type="ECO:0000313" key="3">
    <source>
        <dbReference type="EMBL" id="KAF3037636.1"/>
    </source>
</evidence>
<feature type="transmembrane region" description="Helical" evidence="2">
    <location>
        <begin position="34"/>
        <end position="57"/>
    </location>
</feature>
<keyword evidence="2" id="KW-0812">Transmembrane</keyword>
<dbReference type="AlphaFoldDB" id="A0A9P5BZI4"/>
<evidence type="ECO:0000313" key="4">
    <source>
        <dbReference type="Proteomes" id="UP000758155"/>
    </source>
</evidence>
<dbReference type="Pfam" id="PF11915">
    <property type="entry name" value="DUF3433"/>
    <property type="match status" value="1"/>
</dbReference>
<accession>A0A9P5BZI4</accession>
<evidence type="ECO:0000256" key="1">
    <source>
        <dbReference type="SAM" id="MobiDB-lite"/>
    </source>
</evidence>
<name>A0A9P5BZI4_9PLEO</name>
<feature type="region of interest" description="Disordered" evidence="1">
    <location>
        <begin position="642"/>
        <end position="669"/>
    </location>
</feature>
<dbReference type="PANTHER" id="PTHR37544:SF3">
    <property type="entry name" value="SPRAY"/>
    <property type="match status" value="1"/>
</dbReference>
<dbReference type="PANTHER" id="PTHR37544">
    <property type="entry name" value="SPRAY-RELATED"/>
    <property type="match status" value="1"/>
</dbReference>
<protein>
    <submittedName>
        <fullName evidence="3">Uncharacterized protein</fullName>
    </submittedName>
</protein>
<feature type="compositionally biased region" description="Polar residues" evidence="1">
    <location>
        <begin position="660"/>
        <end position="669"/>
    </location>
</feature>
<proteinExistence type="predicted"/>
<keyword evidence="4" id="KW-1185">Reference proteome</keyword>
<dbReference type="InterPro" id="IPR021840">
    <property type="entry name" value="DUF3433"/>
</dbReference>
<reference evidence="3" key="1">
    <citation type="submission" date="2019-04" db="EMBL/GenBank/DDBJ databases">
        <title>Sequencing of skin fungus with MAO and IRED activity.</title>
        <authorList>
            <person name="Marsaioli A.J."/>
            <person name="Bonatto J.M.C."/>
            <person name="Reis Junior O."/>
        </authorList>
    </citation>
    <scope>NUCLEOTIDE SEQUENCE</scope>
    <source>
        <strain evidence="3">28M1</strain>
    </source>
</reference>
<keyword evidence="2" id="KW-1133">Transmembrane helix</keyword>
<dbReference type="OrthoDB" id="3248909at2759"/>